<dbReference type="Pfam" id="PF13561">
    <property type="entry name" value="adh_short_C2"/>
    <property type="match status" value="1"/>
</dbReference>
<dbReference type="RefSeq" id="WP_112283317.1">
    <property type="nucleotide sequence ID" value="NZ_MASW01000005.1"/>
</dbReference>
<sequence length="247" mass="24991">MRVAIVTGGSRGIGRRTVERLCGDGFAVVFTHSGSGAEAADVERDAAARGHTAVAARLDVTDHDAPARLFDLAQAQGAVTAVVNNAGITGPIGPFTALTDEDLRAVVDVNLVAPTRLCREAARRWTTGEHAAGDRAIVNISSVAARTGSPGEYIAYAAAKAGVETLTVGLAKELGPAGIRVNAVSPGTTDTTIHARAGEPGRAQRVAAKVPLGRPGEPSEIAGAVAWLLSDDASYVTGAVLSVAGGL</sequence>
<reference evidence="4 5" key="1">
    <citation type="submission" date="2016-07" db="EMBL/GenBank/DDBJ databases">
        <title>Draft genome sequence of Prauserella muralis DSM 45305, isolated from a mould-covered wall in an indoor environment.</title>
        <authorList>
            <person name="Ruckert C."/>
            <person name="Albersmeier A."/>
            <person name="Jiang C.-L."/>
            <person name="Jiang Y."/>
            <person name="Kalinowski J."/>
            <person name="Schneider O."/>
            <person name="Winkler A."/>
            <person name="Zotchev S.B."/>
        </authorList>
    </citation>
    <scope>NUCLEOTIDE SEQUENCE [LARGE SCALE GENOMIC DNA]</scope>
    <source>
        <strain evidence="4 5">DSM 45305</strain>
    </source>
</reference>
<dbReference type="Gene3D" id="3.40.50.720">
    <property type="entry name" value="NAD(P)-binding Rossmann-like Domain"/>
    <property type="match status" value="1"/>
</dbReference>
<dbReference type="PRINTS" id="PR00080">
    <property type="entry name" value="SDRFAMILY"/>
</dbReference>
<name>A0A2V4AQ49_9PSEU</name>
<dbReference type="SUPFAM" id="SSF51735">
    <property type="entry name" value="NAD(P)-binding Rossmann-fold domains"/>
    <property type="match status" value="1"/>
</dbReference>
<dbReference type="InterPro" id="IPR057326">
    <property type="entry name" value="KR_dom"/>
</dbReference>
<dbReference type="FunFam" id="3.40.50.720:FF:000084">
    <property type="entry name" value="Short-chain dehydrogenase reductase"/>
    <property type="match status" value="1"/>
</dbReference>
<comment type="similarity">
    <text evidence="1">Belongs to the short-chain dehydrogenases/reductases (SDR) family.</text>
</comment>
<protein>
    <submittedName>
        <fullName evidence="4">Oxidoreductase</fullName>
    </submittedName>
</protein>
<evidence type="ECO:0000256" key="1">
    <source>
        <dbReference type="ARBA" id="ARBA00006484"/>
    </source>
</evidence>
<dbReference type="Proteomes" id="UP000249915">
    <property type="component" value="Unassembled WGS sequence"/>
</dbReference>
<dbReference type="GO" id="GO:0016491">
    <property type="term" value="F:oxidoreductase activity"/>
    <property type="evidence" value="ECO:0007669"/>
    <property type="project" value="UniProtKB-KW"/>
</dbReference>
<keyword evidence="2" id="KW-0560">Oxidoreductase</keyword>
<feature type="domain" description="Ketoreductase" evidence="3">
    <location>
        <begin position="2"/>
        <end position="209"/>
    </location>
</feature>
<dbReference type="CDD" id="cd05233">
    <property type="entry name" value="SDR_c"/>
    <property type="match status" value="1"/>
</dbReference>
<dbReference type="PRINTS" id="PR00081">
    <property type="entry name" value="GDHRDH"/>
</dbReference>
<dbReference type="EMBL" id="MASW01000005">
    <property type="protein sequence ID" value="PXY22717.1"/>
    <property type="molecule type" value="Genomic_DNA"/>
</dbReference>
<organism evidence="4 5">
    <name type="scientific">Prauserella muralis</name>
    <dbReference type="NCBI Taxonomy" id="588067"/>
    <lineage>
        <taxon>Bacteria</taxon>
        <taxon>Bacillati</taxon>
        <taxon>Actinomycetota</taxon>
        <taxon>Actinomycetes</taxon>
        <taxon>Pseudonocardiales</taxon>
        <taxon>Pseudonocardiaceae</taxon>
        <taxon>Prauserella</taxon>
    </lineage>
</organism>
<dbReference type="PANTHER" id="PTHR43639:SF1">
    <property type="entry name" value="SHORT-CHAIN DEHYDROGENASE_REDUCTASE FAMILY PROTEIN"/>
    <property type="match status" value="1"/>
</dbReference>
<comment type="caution">
    <text evidence="4">The sequence shown here is derived from an EMBL/GenBank/DDBJ whole genome shotgun (WGS) entry which is preliminary data.</text>
</comment>
<proteinExistence type="inferred from homology"/>
<dbReference type="PROSITE" id="PS00061">
    <property type="entry name" value="ADH_SHORT"/>
    <property type="match status" value="1"/>
</dbReference>
<dbReference type="OrthoDB" id="20590at2"/>
<dbReference type="InterPro" id="IPR020904">
    <property type="entry name" value="Sc_DH/Rdtase_CS"/>
</dbReference>
<dbReference type="InterPro" id="IPR002347">
    <property type="entry name" value="SDR_fam"/>
</dbReference>
<evidence type="ECO:0000259" key="3">
    <source>
        <dbReference type="SMART" id="SM00822"/>
    </source>
</evidence>
<evidence type="ECO:0000256" key="2">
    <source>
        <dbReference type="ARBA" id="ARBA00023002"/>
    </source>
</evidence>
<gene>
    <name evidence="4" type="ORF">BAY60_23185</name>
</gene>
<evidence type="ECO:0000313" key="4">
    <source>
        <dbReference type="EMBL" id="PXY22717.1"/>
    </source>
</evidence>
<dbReference type="InterPro" id="IPR036291">
    <property type="entry name" value="NAD(P)-bd_dom_sf"/>
</dbReference>
<dbReference type="AlphaFoldDB" id="A0A2V4AQ49"/>
<accession>A0A2V4AQ49</accession>
<dbReference type="PANTHER" id="PTHR43639">
    <property type="entry name" value="OXIDOREDUCTASE, SHORT-CHAIN DEHYDROGENASE/REDUCTASE FAMILY (AFU_ORTHOLOGUE AFUA_5G02870)"/>
    <property type="match status" value="1"/>
</dbReference>
<evidence type="ECO:0000313" key="5">
    <source>
        <dbReference type="Proteomes" id="UP000249915"/>
    </source>
</evidence>
<dbReference type="SMART" id="SM00822">
    <property type="entry name" value="PKS_KR"/>
    <property type="match status" value="1"/>
</dbReference>
<keyword evidence="5" id="KW-1185">Reference proteome</keyword>